<evidence type="ECO:0000256" key="2">
    <source>
        <dbReference type="ARBA" id="ARBA00022801"/>
    </source>
</evidence>
<proteinExistence type="inferred from homology"/>
<dbReference type="GO" id="GO:0016787">
    <property type="term" value="F:hydrolase activity"/>
    <property type="evidence" value="ECO:0007669"/>
    <property type="project" value="UniProtKB-KW"/>
</dbReference>
<keyword evidence="2 4" id="KW-0378">Hydrolase</keyword>
<name>A0ABT5UVP9_9VIBR</name>
<organism evidence="6 7">
    <name type="scientific">Vibrio chanodichtyis</name>
    <dbReference type="NCBI Taxonomy" id="3027932"/>
    <lineage>
        <taxon>Bacteria</taxon>
        <taxon>Pseudomonadati</taxon>
        <taxon>Pseudomonadota</taxon>
        <taxon>Gammaproteobacteria</taxon>
        <taxon>Vibrionales</taxon>
        <taxon>Vibrionaceae</taxon>
        <taxon>Vibrio</taxon>
    </lineage>
</organism>
<evidence type="ECO:0000313" key="7">
    <source>
        <dbReference type="Proteomes" id="UP001216189"/>
    </source>
</evidence>
<dbReference type="RefSeq" id="WP_274721265.1">
    <property type="nucleotide sequence ID" value="NZ_JARBFT010000001.1"/>
</dbReference>
<keyword evidence="3 4" id="KW-0326">Glycosidase</keyword>
<dbReference type="Gene3D" id="3.20.20.80">
    <property type="entry name" value="Glycosidases"/>
    <property type="match status" value="1"/>
</dbReference>
<evidence type="ECO:0000256" key="3">
    <source>
        <dbReference type="ARBA" id="ARBA00023295"/>
    </source>
</evidence>
<dbReference type="Pfam" id="PF00150">
    <property type="entry name" value="Cellulase"/>
    <property type="match status" value="1"/>
</dbReference>
<keyword evidence="1" id="KW-0732">Signal</keyword>
<accession>A0ABT5UVP9</accession>
<sequence length="378" mass="44340">MREIRFVKFWLLVFFMVFLNIGCRSENNEGTKLSDQYYTDLYYWNSSKGLDFSFLGRGINLGNYLESPNYEGEWNHDFIIQASDFENIESAGFASVRIPVRWNAHTQSDPKVIDEVFMARVQQVVDYAIQNQLKVIINSHHFDELFYNKNEFDQHRQRLLSFWNQIAQRFPLSEYDEEQLVFEFLNEPHGNLGVKEWNALVADLTKLIWLDNASSQHNSLGQRKIMIGTADWGGPTKLNDLVLPDSVSAQNTIITVHFYEPFQFTHQGADWVENAKNWIGTRWLGTVDEQKVLTDYLNVITDWNQQAGRGFEINIGEFGVYSKYSQPQDQKAWTAYIAREAEKRSFSWHYWEYSSDFGAYDFNSNQWRSELIDALIPQ</sequence>
<evidence type="ECO:0000256" key="4">
    <source>
        <dbReference type="RuleBase" id="RU361153"/>
    </source>
</evidence>
<evidence type="ECO:0000313" key="6">
    <source>
        <dbReference type="EMBL" id="MDE1513491.1"/>
    </source>
</evidence>
<dbReference type="PANTHER" id="PTHR31297">
    <property type="entry name" value="GLUCAN ENDO-1,6-BETA-GLUCOSIDASE B"/>
    <property type="match status" value="1"/>
</dbReference>
<evidence type="ECO:0000259" key="5">
    <source>
        <dbReference type="Pfam" id="PF00150"/>
    </source>
</evidence>
<feature type="domain" description="Glycoside hydrolase family 5" evidence="5">
    <location>
        <begin position="67"/>
        <end position="355"/>
    </location>
</feature>
<evidence type="ECO:0000256" key="1">
    <source>
        <dbReference type="ARBA" id="ARBA00022729"/>
    </source>
</evidence>
<keyword evidence="7" id="KW-1185">Reference proteome</keyword>
<comment type="similarity">
    <text evidence="4">Belongs to the glycosyl hydrolase 5 (cellulase A) family.</text>
</comment>
<protein>
    <submittedName>
        <fullName evidence="6">Glycoside hydrolase family 5 protein</fullName>
    </submittedName>
</protein>
<dbReference type="EMBL" id="JARBFT010000001">
    <property type="protein sequence ID" value="MDE1513491.1"/>
    <property type="molecule type" value="Genomic_DNA"/>
</dbReference>
<dbReference type="InterPro" id="IPR017853">
    <property type="entry name" value="GH"/>
</dbReference>
<dbReference type="PANTHER" id="PTHR31297:SF17">
    <property type="entry name" value="ENDOGLUCANASE"/>
    <property type="match status" value="1"/>
</dbReference>
<dbReference type="InterPro" id="IPR050386">
    <property type="entry name" value="Glycosyl_hydrolase_5"/>
</dbReference>
<gene>
    <name evidence="6" type="ORF">PUN32_00500</name>
</gene>
<comment type="caution">
    <text evidence="6">The sequence shown here is derived from an EMBL/GenBank/DDBJ whole genome shotgun (WGS) entry which is preliminary data.</text>
</comment>
<reference evidence="6 7" key="1">
    <citation type="submission" date="2023-02" db="EMBL/GenBank/DDBJ databases">
        <title>Vibrio intestini sp. nov., a close relative of Vibrio cholerae isolated from the intestine of Healthy Culter dabryi.</title>
        <authorList>
            <person name="Wu N."/>
        </authorList>
    </citation>
    <scope>NUCLEOTIDE SEQUENCE [LARGE SCALE GENOMIC DNA]</scope>
    <source>
        <strain evidence="6 7">DSL-7</strain>
    </source>
</reference>
<dbReference type="SUPFAM" id="SSF51445">
    <property type="entry name" value="(Trans)glycosidases"/>
    <property type="match status" value="1"/>
</dbReference>
<dbReference type="Proteomes" id="UP001216189">
    <property type="component" value="Unassembled WGS sequence"/>
</dbReference>
<dbReference type="InterPro" id="IPR001547">
    <property type="entry name" value="Glyco_hydro_5"/>
</dbReference>